<dbReference type="FunFam" id="3.40.50.720:FF:000121">
    <property type="entry name" value="Prostaglandin reductase 2"/>
    <property type="match status" value="1"/>
</dbReference>
<dbReference type="AlphaFoldDB" id="A0A1I0UEY6"/>
<dbReference type="Gene3D" id="3.90.180.10">
    <property type="entry name" value="Medium-chain alcohol dehydrogenases, catalytic domain"/>
    <property type="match status" value="1"/>
</dbReference>
<sequence length="343" mass="36799">MAMTTSTRIVLASRPAGAPTAENFRTETADLPEVGDGQVLLRVLYLSLDPYMRGRMSDAESYAEPVALDDVMCGGTVAEVVESRSDALPVGSVVLSYSGWQTHEVVDAASVRRLDPERAPISTALGVLGMPGFTAYAGMTVIGQPKEGETVVVAAASGPVGSAVGQFATIKGARAVGIAGGPEKCAYLIDELGFDAAVDHRADDFREQLAAATPDGIDVYFENVGGAVARAVLPRLNTYARVPVCGLIAQYNDTQAPEGPDRLPGFFTRVLTKSLTVRGFIQNEFVRDHYKNFQREVSEWVADGRFRYREDVVEGLENAPDAFFGLLEGRNFGKLVVKVADRD</sequence>
<dbReference type="PANTHER" id="PTHR43205">
    <property type="entry name" value="PROSTAGLANDIN REDUCTASE"/>
    <property type="match status" value="1"/>
</dbReference>
<gene>
    <name evidence="3" type="ORF">SAMN05444374_12231</name>
</gene>
<dbReference type="CDD" id="cd05288">
    <property type="entry name" value="PGDH"/>
    <property type="match status" value="1"/>
</dbReference>
<accession>A0A1I0UEY6</accession>
<dbReference type="Gene3D" id="3.40.50.720">
    <property type="entry name" value="NAD(P)-binding Rossmann-like Domain"/>
    <property type="match status" value="1"/>
</dbReference>
<dbReference type="GO" id="GO:0016628">
    <property type="term" value="F:oxidoreductase activity, acting on the CH-CH group of donors, NAD or NADP as acceptor"/>
    <property type="evidence" value="ECO:0007669"/>
    <property type="project" value="InterPro"/>
</dbReference>
<dbReference type="SUPFAM" id="SSF50129">
    <property type="entry name" value="GroES-like"/>
    <property type="match status" value="2"/>
</dbReference>
<dbReference type="PANTHER" id="PTHR43205:SF7">
    <property type="entry name" value="PROSTAGLANDIN REDUCTASE 1"/>
    <property type="match status" value="1"/>
</dbReference>
<feature type="domain" description="Enoyl reductase (ER)" evidence="2">
    <location>
        <begin position="17"/>
        <end position="337"/>
    </location>
</feature>
<organism evidence="3 4">
    <name type="scientific">Rhodococcoides kroppenstedtii</name>
    <dbReference type="NCBI Taxonomy" id="293050"/>
    <lineage>
        <taxon>Bacteria</taxon>
        <taxon>Bacillati</taxon>
        <taxon>Actinomycetota</taxon>
        <taxon>Actinomycetes</taxon>
        <taxon>Mycobacteriales</taxon>
        <taxon>Nocardiaceae</taxon>
        <taxon>Rhodococcoides</taxon>
    </lineage>
</organism>
<dbReference type="EMBL" id="FOJN01000022">
    <property type="protein sequence ID" value="SFA62347.1"/>
    <property type="molecule type" value="Genomic_DNA"/>
</dbReference>
<protein>
    <recommendedName>
        <fullName evidence="2">Enoyl reductase (ER) domain-containing protein</fullName>
    </recommendedName>
</protein>
<dbReference type="Pfam" id="PF16884">
    <property type="entry name" value="ADH_N_2"/>
    <property type="match status" value="1"/>
</dbReference>
<reference evidence="3 4" key="1">
    <citation type="submission" date="2016-10" db="EMBL/GenBank/DDBJ databases">
        <authorList>
            <person name="de Groot N.N."/>
        </authorList>
    </citation>
    <scope>NUCLEOTIDE SEQUENCE [LARGE SCALE GENOMIC DNA]</scope>
    <source>
        <strain evidence="3 4">DSM 44908</strain>
    </source>
</reference>
<dbReference type="InterPro" id="IPR011032">
    <property type="entry name" value="GroES-like_sf"/>
</dbReference>
<dbReference type="SMART" id="SM00829">
    <property type="entry name" value="PKS_ER"/>
    <property type="match status" value="1"/>
</dbReference>
<keyword evidence="1" id="KW-0560">Oxidoreductase</keyword>
<evidence type="ECO:0000313" key="4">
    <source>
        <dbReference type="Proteomes" id="UP000182054"/>
    </source>
</evidence>
<dbReference type="InterPro" id="IPR013149">
    <property type="entry name" value="ADH-like_C"/>
</dbReference>
<evidence type="ECO:0000256" key="1">
    <source>
        <dbReference type="ARBA" id="ARBA00023002"/>
    </source>
</evidence>
<name>A0A1I0UEY6_9NOCA</name>
<evidence type="ECO:0000259" key="2">
    <source>
        <dbReference type="SMART" id="SM00829"/>
    </source>
</evidence>
<evidence type="ECO:0000313" key="3">
    <source>
        <dbReference type="EMBL" id="SFA62347.1"/>
    </source>
</evidence>
<dbReference type="InterPro" id="IPR045010">
    <property type="entry name" value="MDR_fam"/>
</dbReference>
<dbReference type="Pfam" id="PF00107">
    <property type="entry name" value="ADH_zinc_N"/>
    <property type="match status" value="1"/>
</dbReference>
<dbReference type="InterPro" id="IPR041694">
    <property type="entry name" value="ADH_N_2"/>
</dbReference>
<dbReference type="SUPFAM" id="SSF51735">
    <property type="entry name" value="NAD(P)-binding Rossmann-fold domains"/>
    <property type="match status" value="1"/>
</dbReference>
<proteinExistence type="predicted"/>
<dbReference type="Proteomes" id="UP000182054">
    <property type="component" value="Unassembled WGS sequence"/>
</dbReference>
<dbReference type="InterPro" id="IPR036291">
    <property type="entry name" value="NAD(P)-bd_dom_sf"/>
</dbReference>
<dbReference type="InterPro" id="IPR020843">
    <property type="entry name" value="ER"/>
</dbReference>